<name>A0A1E7EJB5_9STRA</name>
<dbReference type="Proteomes" id="UP000095751">
    <property type="component" value="Unassembled WGS sequence"/>
</dbReference>
<proteinExistence type="predicted"/>
<dbReference type="InParanoid" id="A0A1E7EJB5"/>
<keyword evidence="2" id="KW-1185">Reference proteome</keyword>
<sequence>GKRWLVGKVTKAIYGTLLGARLFYDKLRAFLESIGFTVNDYDECTFNSMIEGKQCTIQFHVDDL</sequence>
<dbReference type="EMBL" id="KV784436">
    <property type="protein sequence ID" value="OEU05996.1"/>
    <property type="molecule type" value="Genomic_DNA"/>
</dbReference>
<evidence type="ECO:0008006" key="3">
    <source>
        <dbReference type="Google" id="ProtNLM"/>
    </source>
</evidence>
<dbReference type="KEGG" id="fcy:FRACYDRAFT_165156"/>
<evidence type="ECO:0000313" key="2">
    <source>
        <dbReference type="Proteomes" id="UP000095751"/>
    </source>
</evidence>
<accession>A0A1E7EJB5</accession>
<dbReference type="OrthoDB" id="43295at2759"/>
<reference evidence="1 2" key="1">
    <citation type="submission" date="2016-09" db="EMBL/GenBank/DDBJ databases">
        <title>Extensive genetic diversity and differential bi-allelic expression allows diatom success in the polar Southern Ocean.</title>
        <authorList>
            <consortium name="DOE Joint Genome Institute"/>
            <person name="Mock T."/>
            <person name="Otillar R.P."/>
            <person name="Strauss J."/>
            <person name="Dupont C."/>
            <person name="Frickenhaus S."/>
            <person name="Maumus F."/>
            <person name="Mcmullan M."/>
            <person name="Sanges R."/>
            <person name="Schmutz J."/>
            <person name="Toseland A."/>
            <person name="Valas R."/>
            <person name="Veluchamy A."/>
            <person name="Ward B.J."/>
            <person name="Allen A."/>
            <person name="Barry K."/>
            <person name="Falciatore A."/>
            <person name="Ferrante M."/>
            <person name="Fortunato A.E."/>
            <person name="Gloeckner G."/>
            <person name="Gruber A."/>
            <person name="Hipkin R."/>
            <person name="Janech M."/>
            <person name="Kroth P."/>
            <person name="Leese F."/>
            <person name="Lindquist E."/>
            <person name="Lyon B.R."/>
            <person name="Martin J."/>
            <person name="Mayer C."/>
            <person name="Parker M."/>
            <person name="Quesneville H."/>
            <person name="Raymond J."/>
            <person name="Uhlig C."/>
            <person name="Valentin K.U."/>
            <person name="Worden A.Z."/>
            <person name="Armbrust E.V."/>
            <person name="Bowler C."/>
            <person name="Green B."/>
            <person name="Moulton V."/>
            <person name="Van Oosterhout C."/>
            <person name="Grigoriev I."/>
        </authorList>
    </citation>
    <scope>NUCLEOTIDE SEQUENCE [LARGE SCALE GENOMIC DNA]</scope>
    <source>
        <strain evidence="1 2">CCMP1102</strain>
    </source>
</reference>
<evidence type="ECO:0000313" key="1">
    <source>
        <dbReference type="EMBL" id="OEU05996.1"/>
    </source>
</evidence>
<feature type="non-terminal residue" evidence="1">
    <location>
        <position position="1"/>
    </location>
</feature>
<gene>
    <name evidence="1" type="ORF">FRACYDRAFT_165156</name>
</gene>
<dbReference type="AlphaFoldDB" id="A0A1E7EJB5"/>
<feature type="non-terminal residue" evidence="1">
    <location>
        <position position="64"/>
    </location>
</feature>
<protein>
    <recommendedName>
        <fullName evidence="3">Reverse transcriptase Ty1/copia-type domain-containing protein</fullName>
    </recommendedName>
</protein>
<organism evidence="1 2">
    <name type="scientific">Fragilariopsis cylindrus CCMP1102</name>
    <dbReference type="NCBI Taxonomy" id="635003"/>
    <lineage>
        <taxon>Eukaryota</taxon>
        <taxon>Sar</taxon>
        <taxon>Stramenopiles</taxon>
        <taxon>Ochrophyta</taxon>
        <taxon>Bacillariophyta</taxon>
        <taxon>Bacillariophyceae</taxon>
        <taxon>Bacillariophycidae</taxon>
        <taxon>Bacillariales</taxon>
        <taxon>Bacillariaceae</taxon>
        <taxon>Fragilariopsis</taxon>
    </lineage>
</organism>